<dbReference type="GO" id="GO:0022857">
    <property type="term" value="F:transmembrane transporter activity"/>
    <property type="evidence" value="ECO:0000318"/>
    <property type="project" value="GO_Central"/>
</dbReference>
<feature type="transmembrane region" description="Helical" evidence="7">
    <location>
        <begin position="210"/>
        <end position="233"/>
    </location>
</feature>
<evidence type="ECO:0000313" key="8">
    <source>
        <dbReference type="EMBL" id="EOY21705.1"/>
    </source>
</evidence>
<feature type="compositionally biased region" description="Acidic residues" evidence="6">
    <location>
        <begin position="14"/>
        <end position="31"/>
    </location>
</feature>
<feature type="transmembrane region" description="Helical" evidence="7">
    <location>
        <begin position="299"/>
        <end position="320"/>
    </location>
</feature>
<gene>
    <name evidence="8" type="ORF">TCM_013807</name>
</gene>
<dbReference type="InterPro" id="IPR036259">
    <property type="entry name" value="MFS_trans_sf"/>
</dbReference>
<comment type="subcellular location">
    <subcellularLocation>
        <location evidence="1">Membrane</location>
        <topology evidence="1">Multi-pass membrane protein</topology>
    </subcellularLocation>
</comment>
<dbReference type="InterPro" id="IPR000109">
    <property type="entry name" value="POT_fam"/>
</dbReference>
<dbReference type="GO" id="GO:0005886">
    <property type="term" value="C:plasma membrane"/>
    <property type="evidence" value="ECO:0000318"/>
    <property type="project" value="GO_Central"/>
</dbReference>
<dbReference type="Gene3D" id="1.20.1250.20">
    <property type="entry name" value="MFS general substrate transporter like domains"/>
    <property type="match status" value="1"/>
</dbReference>
<keyword evidence="9" id="KW-1185">Reference proteome</keyword>
<dbReference type="Proteomes" id="UP000026915">
    <property type="component" value="Chromosome 3"/>
</dbReference>
<dbReference type="GO" id="GO:0055085">
    <property type="term" value="P:transmembrane transport"/>
    <property type="evidence" value="ECO:0000318"/>
    <property type="project" value="GO_Central"/>
</dbReference>
<reference evidence="8 9" key="1">
    <citation type="journal article" date="2013" name="Genome Biol.">
        <title>The genome sequence of the most widely cultivated cacao type and its use to identify candidate genes regulating pod color.</title>
        <authorList>
            <person name="Motamayor J.C."/>
            <person name="Mockaitis K."/>
            <person name="Schmutz J."/>
            <person name="Haiminen N."/>
            <person name="Iii D.L."/>
            <person name="Cornejo O."/>
            <person name="Findley S.D."/>
            <person name="Zheng P."/>
            <person name="Utro F."/>
            <person name="Royaert S."/>
            <person name="Saski C."/>
            <person name="Jenkins J."/>
            <person name="Podicheti R."/>
            <person name="Zhao M."/>
            <person name="Scheffler B.E."/>
            <person name="Stack J.C."/>
            <person name="Feltus F.A."/>
            <person name="Mustiga G.M."/>
            <person name="Amores F."/>
            <person name="Phillips W."/>
            <person name="Marelli J.P."/>
            <person name="May G.D."/>
            <person name="Shapiro H."/>
            <person name="Ma J."/>
            <person name="Bustamante C.D."/>
            <person name="Schnell R.J."/>
            <person name="Main D."/>
            <person name="Gilbert D."/>
            <person name="Parida L."/>
            <person name="Kuhn D.N."/>
        </authorList>
    </citation>
    <scope>NUCLEOTIDE SEQUENCE [LARGE SCALE GENOMIC DNA]</scope>
    <source>
        <strain evidence="9">cv. Matina 1-6</strain>
    </source>
</reference>
<feature type="transmembrane region" description="Helical" evidence="7">
    <location>
        <begin position="326"/>
        <end position="348"/>
    </location>
</feature>
<evidence type="ECO:0000256" key="6">
    <source>
        <dbReference type="SAM" id="MobiDB-lite"/>
    </source>
</evidence>
<evidence type="ECO:0000313" key="9">
    <source>
        <dbReference type="Proteomes" id="UP000026915"/>
    </source>
</evidence>
<evidence type="ECO:0000256" key="3">
    <source>
        <dbReference type="ARBA" id="ARBA00022692"/>
    </source>
</evidence>
<dbReference type="Gramene" id="EOY21705">
    <property type="protein sequence ID" value="EOY21705"/>
    <property type="gene ID" value="TCM_013807"/>
</dbReference>
<feature type="transmembrane region" description="Helical" evidence="7">
    <location>
        <begin position="653"/>
        <end position="673"/>
    </location>
</feature>
<feature type="compositionally biased region" description="Low complexity" evidence="6">
    <location>
        <begin position="124"/>
        <end position="136"/>
    </location>
</feature>
<dbReference type="eggNOG" id="KOG1237">
    <property type="taxonomic scope" value="Eukaryota"/>
</dbReference>
<keyword evidence="5 7" id="KW-0472">Membrane</keyword>
<dbReference type="AlphaFoldDB" id="A0A061FW29"/>
<evidence type="ECO:0000256" key="5">
    <source>
        <dbReference type="ARBA" id="ARBA00023136"/>
    </source>
</evidence>
<dbReference type="PANTHER" id="PTHR11654">
    <property type="entry name" value="OLIGOPEPTIDE TRANSPORTER-RELATED"/>
    <property type="match status" value="1"/>
</dbReference>
<accession>A0A061FW29</accession>
<dbReference type="HOGENOM" id="CLU_009313_4_2_1"/>
<feature type="transmembrane region" description="Helical" evidence="7">
    <location>
        <begin position="532"/>
        <end position="549"/>
    </location>
</feature>
<feature type="region of interest" description="Disordered" evidence="6">
    <location>
        <begin position="1"/>
        <end position="54"/>
    </location>
</feature>
<name>A0A061FW29_THECC</name>
<dbReference type="CDD" id="cd17416">
    <property type="entry name" value="MFS_NPF1_2"/>
    <property type="match status" value="1"/>
</dbReference>
<evidence type="ECO:0000256" key="4">
    <source>
        <dbReference type="ARBA" id="ARBA00022989"/>
    </source>
</evidence>
<dbReference type="SUPFAM" id="SSF103473">
    <property type="entry name" value="MFS general substrate transporter"/>
    <property type="match status" value="1"/>
</dbReference>
<feature type="transmembrane region" description="Helical" evidence="7">
    <location>
        <begin position="569"/>
        <end position="594"/>
    </location>
</feature>
<keyword evidence="3 7" id="KW-0812">Transmembrane</keyword>
<evidence type="ECO:0000256" key="1">
    <source>
        <dbReference type="ARBA" id="ARBA00004141"/>
    </source>
</evidence>
<keyword evidence="4 7" id="KW-1133">Transmembrane helix</keyword>
<evidence type="ECO:0000256" key="2">
    <source>
        <dbReference type="ARBA" id="ARBA00005982"/>
    </source>
</evidence>
<dbReference type="InParanoid" id="A0A061FW29"/>
<protein>
    <submittedName>
        <fullName evidence="8">Major facilitator superfamily protein, putative</fullName>
    </submittedName>
</protein>
<feature type="compositionally biased region" description="Basic and acidic residues" evidence="6">
    <location>
        <begin position="109"/>
        <end position="123"/>
    </location>
</feature>
<organism evidence="8 9">
    <name type="scientific">Theobroma cacao</name>
    <name type="common">Cacao</name>
    <name type="synonym">Cocoa</name>
    <dbReference type="NCBI Taxonomy" id="3641"/>
    <lineage>
        <taxon>Eukaryota</taxon>
        <taxon>Viridiplantae</taxon>
        <taxon>Streptophyta</taxon>
        <taxon>Embryophyta</taxon>
        <taxon>Tracheophyta</taxon>
        <taxon>Spermatophyta</taxon>
        <taxon>Magnoliopsida</taxon>
        <taxon>eudicotyledons</taxon>
        <taxon>Gunneridae</taxon>
        <taxon>Pentapetalae</taxon>
        <taxon>rosids</taxon>
        <taxon>malvids</taxon>
        <taxon>Malvales</taxon>
        <taxon>Malvaceae</taxon>
        <taxon>Byttnerioideae</taxon>
        <taxon>Theobroma</taxon>
    </lineage>
</organism>
<feature type="region of interest" description="Disordered" evidence="6">
    <location>
        <begin position="102"/>
        <end position="137"/>
    </location>
</feature>
<feature type="transmembrane region" description="Helical" evidence="7">
    <location>
        <begin position="606"/>
        <end position="628"/>
    </location>
</feature>
<sequence length="716" mass="78787">MKRLNTFVDVQHNEEDDEDDEAEGEFDETKEESDNKDENDIDDAEDEKKENEHLTETTKVVTCLYIRNSSHALALAESHSHAMVHVKCTQILTSRDTLHTTLQSSAKSSETEAESKLCMEDSSHSSSVVEDPLSSPARRGGWRAIMFIIGNETFEKVASMSLISNISVYLKTEYNMGGVSVVNVVNIWSGFSNITGVAGAYIADACLGKFLTLLFGSIASFLGMAMMTLASAVPRFRPSACKGESNCPQPQGWQLAILFAGLGMLSIGAGGIRPCNISFGADQFDTSTKKGRQQLATFFNWWYFFFTVALVVALTAVVYVQTNISWAVGFAIPAACLALSTIIFLIGYNTYNYVKPQGSIFVDMVKVIAAASKKRHFTITPGWDYPLYNPPVAGSDPSAMELPHSEWFKFLDKASIITDPSELDNHGMAKNSWRLCSLQTVEQLKCLLAVLPVWGSAIVYSIVLEQCSTFGILQAIQMSNSIGSHFKIPAGWMNLVPMLVVAVWIFIYECIYIPLARKITKQDKRLTIQQRLGTGFVMSILSMLASGIVEKKRRDSALNHGLFASPYSLALLLPQFVLAGLAQAFASVALMEFLTTQMPESMRTVAGALFFLALSTAGYLGSLLVTIIQNVTEKFGKTPWLGGSDLNKNKLDLYYYVIATLGVVNLLYFLFFASRYVINNSDENRTEVRLERPGARGSRSTSQCGLADEEKVVGIA</sequence>
<dbReference type="OMA" id="QAIQMDK"/>
<comment type="similarity">
    <text evidence="2">Belongs to the major facilitator superfamily. Proton-dependent oligopeptide transporter (POT/PTR) (TC 2.A.17) family.</text>
</comment>
<feature type="transmembrane region" description="Helical" evidence="7">
    <location>
        <begin position="253"/>
        <end position="272"/>
    </location>
</feature>
<proteinExistence type="inferred from homology"/>
<dbReference type="EMBL" id="CM001881">
    <property type="protein sequence ID" value="EOY21705.1"/>
    <property type="molecule type" value="Genomic_DNA"/>
</dbReference>
<evidence type="ECO:0000256" key="7">
    <source>
        <dbReference type="SAM" id="Phobius"/>
    </source>
</evidence>
<dbReference type="Pfam" id="PF00854">
    <property type="entry name" value="PTR2"/>
    <property type="match status" value="1"/>
</dbReference>
<feature type="transmembrane region" description="Helical" evidence="7">
    <location>
        <begin position="491"/>
        <end position="511"/>
    </location>
</feature>